<keyword evidence="1" id="KW-0812">Transmembrane</keyword>
<name>A0A6C0KH75_9ZZZZ</name>
<dbReference type="EMBL" id="MN740886">
    <property type="protein sequence ID" value="QHU16551.1"/>
    <property type="molecule type" value="Genomic_DNA"/>
</dbReference>
<dbReference type="AlphaFoldDB" id="A0A6C0KH75"/>
<feature type="transmembrane region" description="Helical" evidence="1">
    <location>
        <begin position="29"/>
        <end position="53"/>
    </location>
</feature>
<evidence type="ECO:0000313" key="2">
    <source>
        <dbReference type="EMBL" id="QHU16551.1"/>
    </source>
</evidence>
<accession>A0A6C0KH75</accession>
<proteinExistence type="predicted"/>
<reference evidence="2" key="1">
    <citation type="journal article" date="2020" name="Nature">
        <title>Giant virus diversity and host interactions through global metagenomics.</title>
        <authorList>
            <person name="Schulz F."/>
            <person name="Roux S."/>
            <person name="Paez-Espino D."/>
            <person name="Jungbluth S."/>
            <person name="Walsh D.A."/>
            <person name="Denef V.J."/>
            <person name="McMahon K.D."/>
            <person name="Konstantinidis K.T."/>
            <person name="Eloe-Fadrosh E.A."/>
            <person name="Kyrpides N.C."/>
            <person name="Woyke T."/>
        </authorList>
    </citation>
    <scope>NUCLEOTIDE SEQUENCE</scope>
    <source>
        <strain evidence="2">GVMAG-S-3300012000-53</strain>
    </source>
</reference>
<protein>
    <submittedName>
        <fullName evidence="2">Uncharacterized protein</fullName>
    </submittedName>
</protein>
<organism evidence="2">
    <name type="scientific">viral metagenome</name>
    <dbReference type="NCBI Taxonomy" id="1070528"/>
    <lineage>
        <taxon>unclassified sequences</taxon>
        <taxon>metagenomes</taxon>
        <taxon>organismal metagenomes</taxon>
    </lineage>
</organism>
<evidence type="ECO:0000256" key="1">
    <source>
        <dbReference type="SAM" id="Phobius"/>
    </source>
</evidence>
<keyword evidence="1" id="KW-0472">Membrane</keyword>
<keyword evidence="1" id="KW-1133">Transmembrane helix</keyword>
<sequence>MEYPKLIENSAKNYLFQTLKQCHNNRTTIYYYVFNIGIFIIFITIVGITLYYCSKNKMSDLDKRKKMLRDQEYILTKIRFHKDELATHNEKTTDITNLPMANRDW</sequence>